<organism evidence="1 2">
    <name type="scientific">Trichonephila clavipes</name>
    <name type="common">Golden silk orbweaver</name>
    <name type="synonym">Nephila clavipes</name>
    <dbReference type="NCBI Taxonomy" id="2585209"/>
    <lineage>
        <taxon>Eukaryota</taxon>
        <taxon>Metazoa</taxon>
        <taxon>Ecdysozoa</taxon>
        <taxon>Arthropoda</taxon>
        <taxon>Chelicerata</taxon>
        <taxon>Arachnida</taxon>
        <taxon>Araneae</taxon>
        <taxon>Araneomorphae</taxon>
        <taxon>Entelegynae</taxon>
        <taxon>Araneoidea</taxon>
        <taxon>Nephilidae</taxon>
        <taxon>Trichonephila</taxon>
    </lineage>
</organism>
<reference evidence="1" key="1">
    <citation type="submission" date="2020-08" db="EMBL/GenBank/DDBJ databases">
        <title>Multicomponent nature underlies the extraordinary mechanical properties of spider dragline silk.</title>
        <authorList>
            <person name="Kono N."/>
            <person name="Nakamura H."/>
            <person name="Mori M."/>
            <person name="Yoshida Y."/>
            <person name="Ohtoshi R."/>
            <person name="Malay A.D."/>
            <person name="Moran D.A.P."/>
            <person name="Tomita M."/>
            <person name="Numata K."/>
            <person name="Arakawa K."/>
        </authorList>
    </citation>
    <scope>NUCLEOTIDE SEQUENCE</scope>
</reference>
<evidence type="ECO:0000313" key="1">
    <source>
        <dbReference type="EMBL" id="GFY27588.1"/>
    </source>
</evidence>
<evidence type="ECO:0000313" key="2">
    <source>
        <dbReference type="Proteomes" id="UP000887159"/>
    </source>
</evidence>
<comment type="caution">
    <text evidence="1">The sequence shown here is derived from an EMBL/GenBank/DDBJ whole genome shotgun (WGS) entry which is preliminary data.</text>
</comment>
<gene>
    <name evidence="1" type="ORF">TNCV_910391</name>
</gene>
<accession>A0A8X7BDM4</accession>
<protein>
    <submittedName>
        <fullName evidence="1">Uncharacterized protein</fullName>
    </submittedName>
</protein>
<name>A0A8X7BDM4_TRICX</name>
<dbReference type="Proteomes" id="UP000887159">
    <property type="component" value="Unassembled WGS sequence"/>
</dbReference>
<dbReference type="AlphaFoldDB" id="A0A8X7BDM4"/>
<proteinExistence type="predicted"/>
<keyword evidence="2" id="KW-1185">Reference proteome</keyword>
<dbReference type="EMBL" id="BMAU01021380">
    <property type="protein sequence ID" value="GFY27588.1"/>
    <property type="molecule type" value="Genomic_DNA"/>
</dbReference>
<sequence>MEICLHKEQALEVTLLEQEQEGFTKWIEELLARLARWPQQEQAGSKTCLQLDQAEGTIRLQQINEFTAGSAKGMHVDLPSSA</sequence>